<reference evidence="2 3" key="1">
    <citation type="submission" date="2023-12" db="EMBL/GenBank/DDBJ databases">
        <title>Blastococcus brunescens sp. nov., an actonobacterium isolated from sandstone collected in sahara desert.</title>
        <authorList>
            <person name="Gtari M."/>
            <person name="Ghodhbane F."/>
        </authorList>
    </citation>
    <scope>NUCLEOTIDE SEQUENCE [LARGE SCALE GENOMIC DNA]</scope>
    <source>
        <strain evidence="2 3">BMG 8361</strain>
    </source>
</reference>
<dbReference type="Proteomes" id="UP001324287">
    <property type="component" value="Chromosome"/>
</dbReference>
<accession>A0ABZ1AT26</accession>
<keyword evidence="1" id="KW-1133">Transmembrane helix</keyword>
<organism evidence="2 3">
    <name type="scientific">Blastococcus brunescens</name>
    <dbReference type="NCBI Taxonomy" id="1564165"/>
    <lineage>
        <taxon>Bacteria</taxon>
        <taxon>Bacillati</taxon>
        <taxon>Actinomycetota</taxon>
        <taxon>Actinomycetes</taxon>
        <taxon>Geodermatophilales</taxon>
        <taxon>Geodermatophilaceae</taxon>
        <taxon>Blastococcus</taxon>
    </lineage>
</organism>
<keyword evidence="1" id="KW-0472">Membrane</keyword>
<proteinExistence type="predicted"/>
<evidence type="ECO:0000313" key="3">
    <source>
        <dbReference type="Proteomes" id="UP001324287"/>
    </source>
</evidence>
<dbReference type="EMBL" id="CP141261">
    <property type="protein sequence ID" value="WRL61722.1"/>
    <property type="molecule type" value="Genomic_DNA"/>
</dbReference>
<feature type="transmembrane region" description="Helical" evidence="1">
    <location>
        <begin position="31"/>
        <end position="48"/>
    </location>
</feature>
<dbReference type="RefSeq" id="WP_324273083.1">
    <property type="nucleotide sequence ID" value="NZ_CP141261.1"/>
</dbReference>
<keyword evidence="1" id="KW-0812">Transmembrane</keyword>
<gene>
    <name evidence="2" type="ORF">U6N30_16420</name>
</gene>
<protein>
    <submittedName>
        <fullName evidence="2">Uncharacterized protein</fullName>
    </submittedName>
</protein>
<evidence type="ECO:0000313" key="2">
    <source>
        <dbReference type="EMBL" id="WRL61722.1"/>
    </source>
</evidence>
<evidence type="ECO:0000256" key="1">
    <source>
        <dbReference type="SAM" id="Phobius"/>
    </source>
</evidence>
<keyword evidence="3" id="KW-1185">Reference proteome</keyword>
<name>A0ABZ1AT26_9ACTN</name>
<sequence>MALLRTASGALLGAVGLVLLGSWDGSWPRSLATLVVLPAILLVLGAAARQDLAGQRSWLSRPWTVRLGSGPSPCTSSTSS</sequence>